<protein>
    <submittedName>
        <fullName evidence="1">Uncharacterized protein</fullName>
    </submittedName>
</protein>
<dbReference type="STRING" id="996166.SAMN05192554_12412"/>
<accession>A0A1H0A1F6</accession>
<evidence type="ECO:0000313" key="2">
    <source>
        <dbReference type="Proteomes" id="UP000199370"/>
    </source>
</evidence>
<dbReference type="Pfam" id="PF19458">
    <property type="entry name" value="DUF5995"/>
    <property type="match status" value="1"/>
</dbReference>
<sequence length="361" mass="40131">MGTSYRGSKEIAGVPRPKQVIPAPRSRKCHVSHSRVDLFAPGTRTLAQESRMAGLSTTARLVGPTELRAIWHAFRGDPGRFAPPPSPDPSLVELVETPFESVGDAEQRLGRLESRLRQRDDRRAVFLTIYVRMTGRVREGIEEGRFADPEWMRRYLVTFADYYRRAFLAFERGDVTAVPDPWRVAFGAAVNDETLIMQDAFLGVNAHINYDLALSLEAVGIDPDRHRKYDDHRAIDAILAGVVDAQQRALAGLYAPGVDDVDELFGRLDESLTLRSMTEGREQAWRVAAVRTDVTTPPVPSLTQWVLRATATGAALFILSPQLEPAVEAQLRRVEREGVSLEDVLGRVEAELETGESSPSF</sequence>
<dbReference type="Proteomes" id="UP000199370">
    <property type="component" value="Unassembled WGS sequence"/>
</dbReference>
<evidence type="ECO:0000313" key="1">
    <source>
        <dbReference type="EMBL" id="SDN27398.1"/>
    </source>
</evidence>
<proteinExistence type="predicted"/>
<keyword evidence="2" id="KW-1185">Reference proteome</keyword>
<gene>
    <name evidence="1" type="ORF">SAMN05192554_12412</name>
</gene>
<organism evidence="1 2">
    <name type="scientific">Haloarchaeobius iranensis</name>
    <dbReference type="NCBI Taxonomy" id="996166"/>
    <lineage>
        <taxon>Archaea</taxon>
        <taxon>Methanobacteriati</taxon>
        <taxon>Methanobacteriota</taxon>
        <taxon>Stenosarchaea group</taxon>
        <taxon>Halobacteria</taxon>
        <taxon>Halobacteriales</taxon>
        <taxon>Halorubellaceae</taxon>
        <taxon>Haloarchaeobius</taxon>
    </lineage>
</organism>
<dbReference type="AlphaFoldDB" id="A0A1H0A1F6"/>
<name>A0A1H0A1F6_9EURY</name>
<dbReference type="InterPro" id="IPR046037">
    <property type="entry name" value="DUF5995"/>
</dbReference>
<reference evidence="1 2" key="1">
    <citation type="submission" date="2016-10" db="EMBL/GenBank/DDBJ databases">
        <authorList>
            <person name="de Groot N.N."/>
        </authorList>
    </citation>
    <scope>NUCLEOTIDE SEQUENCE [LARGE SCALE GENOMIC DNA]</scope>
    <source>
        <strain evidence="2">EB21,IBRC-M 10013,KCTC 4048</strain>
    </source>
</reference>
<dbReference type="EMBL" id="FNIA01000024">
    <property type="protein sequence ID" value="SDN27398.1"/>
    <property type="molecule type" value="Genomic_DNA"/>
</dbReference>